<protein>
    <submittedName>
        <fullName evidence="3">Cytadherence high molecular weight protein 3</fullName>
    </submittedName>
</protein>
<keyword evidence="4" id="KW-1185">Reference proteome</keyword>
<feature type="region of interest" description="Disordered" evidence="1">
    <location>
        <begin position="532"/>
        <end position="554"/>
    </location>
</feature>
<keyword evidence="2" id="KW-0812">Transmembrane</keyword>
<organism evidence="3 4">
    <name type="scientific">Pontiella desulfatans</name>
    <dbReference type="NCBI Taxonomy" id="2750659"/>
    <lineage>
        <taxon>Bacteria</taxon>
        <taxon>Pseudomonadati</taxon>
        <taxon>Kiritimatiellota</taxon>
        <taxon>Kiritimatiellia</taxon>
        <taxon>Kiritimatiellales</taxon>
        <taxon>Pontiellaceae</taxon>
        <taxon>Pontiella</taxon>
    </lineage>
</organism>
<evidence type="ECO:0000313" key="3">
    <source>
        <dbReference type="EMBL" id="VGO14951.1"/>
    </source>
</evidence>
<dbReference type="Proteomes" id="UP000366872">
    <property type="component" value="Unassembled WGS sequence"/>
</dbReference>
<dbReference type="EMBL" id="CAAHFG010000002">
    <property type="protein sequence ID" value="VGO14951.1"/>
    <property type="molecule type" value="Genomic_DNA"/>
</dbReference>
<dbReference type="RefSeq" id="WP_136080569.1">
    <property type="nucleotide sequence ID" value="NZ_CAAHFG010000002.1"/>
</dbReference>
<evidence type="ECO:0000313" key="4">
    <source>
        <dbReference type="Proteomes" id="UP000366872"/>
    </source>
</evidence>
<name>A0A6C2U5Z9_PONDE</name>
<feature type="region of interest" description="Disordered" evidence="1">
    <location>
        <begin position="473"/>
        <end position="518"/>
    </location>
</feature>
<keyword evidence="2" id="KW-1133">Transmembrane helix</keyword>
<gene>
    <name evidence="3" type="primary">hmw3</name>
    <name evidence="3" type="ORF">PDESU_03531</name>
</gene>
<keyword evidence="2" id="KW-0472">Membrane</keyword>
<proteinExistence type="predicted"/>
<sequence length="605" mass="64868">MSLSNLSKQQQQYIVLGLIVLAALGWGIFKGIEFSLASVADAKLELAELAQRIEQADAMLARGGNIGGEFEASVEDLKSRIDRTPPTQNYYSWATEVIYSCGRSSGLEIDSIEEVKRAKSKDDAEKEGTRFESYALRITAHGSFEKTKDFLRVIEQDHPLAQFSGLEISKGANPDSHDIQLFIQWPFEFTEIVQMWNDVAKKQRAYAIRVPQEHKPEDDVRETEVMEPEPVVAVAPKPAPKPVAVPVPEPVVEEPKVVKPEPVVAVAPKPAPKPVAVPVPEPVVEEPKVVKPEPVVAVAPKPAPKPVAVPVPEPVVEEPKVVKPEPVVAVAPKPAPKPVAVPVPEPVVEEPKVVKPEPVVAVAPKPAPKPVAVPVPEPVVEEPKVVKPEPVVAVAPKPAPKPVAVPVPEPVVEEPKFVKPEPVVAAAPKPAPKPVAVPVPEPVVEEPKFVKPEPVGVSDNMDSILASIDRFETTGEIGQQESETEPVTEETKLESLLASLDSHGQEKQGEESVESSTDAASLVALVMELETAPEKPIESKPAPAPEAVGSPIPKKAVVPPVARGEKYAVTPASTEKLKDLLRKDAPKASASLGSFLNGLMEDINE</sequence>
<accession>A0A6C2U5Z9</accession>
<dbReference type="AlphaFoldDB" id="A0A6C2U5Z9"/>
<reference evidence="3 4" key="1">
    <citation type="submission" date="2019-04" db="EMBL/GenBank/DDBJ databases">
        <authorList>
            <person name="Van Vliet M D."/>
        </authorList>
    </citation>
    <scope>NUCLEOTIDE SEQUENCE [LARGE SCALE GENOMIC DNA]</scope>
    <source>
        <strain evidence="3 4">F1</strain>
    </source>
</reference>
<evidence type="ECO:0000256" key="2">
    <source>
        <dbReference type="SAM" id="Phobius"/>
    </source>
</evidence>
<feature type="transmembrane region" description="Helical" evidence="2">
    <location>
        <begin position="12"/>
        <end position="29"/>
    </location>
</feature>
<evidence type="ECO:0000256" key="1">
    <source>
        <dbReference type="SAM" id="MobiDB-lite"/>
    </source>
</evidence>